<dbReference type="InterPro" id="IPR000198">
    <property type="entry name" value="RhoGAP_dom"/>
</dbReference>
<dbReference type="InterPro" id="IPR050729">
    <property type="entry name" value="Rho-GAP"/>
</dbReference>
<evidence type="ECO:0000256" key="2">
    <source>
        <dbReference type="SAM" id="MobiDB-lite"/>
    </source>
</evidence>
<feature type="compositionally biased region" description="Polar residues" evidence="2">
    <location>
        <begin position="46"/>
        <end position="59"/>
    </location>
</feature>
<evidence type="ECO:0000313" key="5">
    <source>
        <dbReference type="Proteomes" id="UP001138500"/>
    </source>
</evidence>
<dbReference type="CDD" id="cd00159">
    <property type="entry name" value="RhoGAP"/>
    <property type="match status" value="1"/>
</dbReference>
<reference evidence="4 5" key="2">
    <citation type="journal article" date="2021" name="Curr. Genet.">
        <title>Genetic response to nitrogen starvation in the aggressive Eucalyptus foliar pathogen Teratosphaeria destructans.</title>
        <authorList>
            <person name="Havenga M."/>
            <person name="Wingfield B.D."/>
            <person name="Wingfield M.J."/>
            <person name="Dreyer L.L."/>
            <person name="Roets F."/>
            <person name="Aylward J."/>
        </authorList>
    </citation>
    <scope>NUCLEOTIDE SEQUENCE [LARGE SCALE GENOMIC DNA]</scope>
    <source>
        <strain evidence="4">CMW44962</strain>
    </source>
</reference>
<dbReference type="GO" id="GO:0007165">
    <property type="term" value="P:signal transduction"/>
    <property type="evidence" value="ECO:0007669"/>
    <property type="project" value="InterPro"/>
</dbReference>
<dbReference type="GO" id="GO:0005096">
    <property type="term" value="F:GTPase activator activity"/>
    <property type="evidence" value="ECO:0007669"/>
    <property type="project" value="UniProtKB-KW"/>
</dbReference>
<evidence type="ECO:0000259" key="3">
    <source>
        <dbReference type="PROSITE" id="PS50238"/>
    </source>
</evidence>
<feature type="compositionally biased region" description="Basic and acidic residues" evidence="2">
    <location>
        <begin position="185"/>
        <end position="202"/>
    </location>
</feature>
<dbReference type="OrthoDB" id="185175at2759"/>
<feature type="compositionally biased region" description="Basic and acidic residues" evidence="2">
    <location>
        <begin position="154"/>
        <end position="169"/>
    </location>
</feature>
<name>A0A9W7SKP0_9PEZI</name>
<feature type="compositionally biased region" description="Basic and acidic residues" evidence="2">
    <location>
        <begin position="219"/>
        <end position="251"/>
    </location>
</feature>
<feature type="region of interest" description="Disordered" evidence="2">
    <location>
        <begin position="1"/>
        <end position="279"/>
    </location>
</feature>
<feature type="region of interest" description="Disordered" evidence="2">
    <location>
        <begin position="534"/>
        <end position="681"/>
    </location>
</feature>
<feature type="compositionally biased region" description="Pro residues" evidence="2">
    <location>
        <begin position="62"/>
        <end position="72"/>
    </location>
</feature>
<dbReference type="EMBL" id="RIBY02002345">
    <property type="protein sequence ID" value="KAH9818572.1"/>
    <property type="molecule type" value="Genomic_DNA"/>
</dbReference>
<proteinExistence type="predicted"/>
<feature type="compositionally biased region" description="Polar residues" evidence="2">
    <location>
        <begin position="17"/>
        <end position="35"/>
    </location>
</feature>
<organism evidence="4 5">
    <name type="scientific">Teratosphaeria destructans</name>
    <dbReference type="NCBI Taxonomy" id="418781"/>
    <lineage>
        <taxon>Eukaryota</taxon>
        <taxon>Fungi</taxon>
        <taxon>Dikarya</taxon>
        <taxon>Ascomycota</taxon>
        <taxon>Pezizomycotina</taxon>
        <taxon>Dothideomycetes</taxon>
        <taxon>Dothideomycetidae</taxon>
        <taxon>Mycosphaerellales</taxon>
        <taxon>Teratosphaeriaceae</taxon>
        <taxon>Teratosphaeria</taxon>
    </lineage>
</organism>
<dbReference type="Pfam" id="PF00620">
    <property type="entry name" value="RhoGAP"/>
    <property type="match status" value="1"/>
</dbReference>
<comment type="caution">
    <text evidence="4">The sequence shown here is derived from an EMBL/GenBank/DDBJ whole genome shotgun (WGS) entry which is preliminary data.</text>
</comment>
<keyword evidence="1" id="KW-0343">GTPase activation</keyword>
<dbReference type="PANTHER" id="PTHR23176">
    <property type="entry name" value="RHO/RAC/CDC GTPASE-ACTIVATING PROTEIN"/>
    <property type="match status" value="1"/>
</dbReference>
<feature type="compositionally biased region" description="Polar residues" evidence="2">
    <location>
        <begin position="649"/>
        <end position="670"/>
    </location>
</feature>
<evidence type="ECO:0000313" key="4">
    <source>
        <dbReference type="EMBL" id="KAH9818572.1"/>
    </source>
</evidence>
<protein>
    <submittedName>
        <fullName evidence="4">RhoGAP domain</fullName>
    </submittedName>
</protein>
<dbReference type="GO" id="GO:0005938">
    <property type="term" value="C:cell cortex"/>
    <property type="evidence" value="ECO:0007669"/>
    <property type="project" value="UniProtKB-ARBA"/>
</dbReference>
<dbReference type="SUPFAM" id="SSF48350">
    <property type="entry name" value="GTPase activation domain, GAP"/>
    <property type="match status" value="1"/>
</dbReference>
<feature type="compositionally biased region" description="Basic and acidic residues" evidence="2">
    <location>
        <begin position="91"/>
        <end position="111"/>
    </location>
</feature>
<dbReference type="SMART" id="SM00324">
    <property type="entry name" value="RhoGAP"/>
    <property type="match status" value="1"/>
</dbReference>
<dbReference type="Gene3D" id="1.10.555.10">
    <property type="entry name" value="Rho GTPase activation protein"/>
    <property type="match status" value="1"/>
</dbReference>
<dbReference type="Proteomes" id="UP001138500">
    <property type="component" value="Unassembled WGS sequence"/>
</dbReference>
<feature type="domain" description="Rho-GAP" evidence="3">
    <location>
        <begin position="333"/>
        <end position="535"/>
    </location>
</feature>
<keyword evidence="5" id="KW-1185">Reference proteome</keyword>
<feature type="compositionally biased region" description="Basic and acidic residues" evidence="2">
    <location>
        <begin position="622"/>
        <end position="636"/>
    </location>
</feature>
<dbReference type="PROSITE" id="PS50238">
    <property type="entry name" value="RHOGAP"/>
    <property type="match status" value="1"/>
</dbReference>
<feature type="compositionally biased region" description="Low complexity" evidence="2">
    <location>
        <begin position="539"/>
        <end position="552"/>
    </location>
</feature>
<dbReference type="InterPro" id="IPR008936">
    <property type="entry name" value="Rho_GTPase_activation_prot"/>
</dbReference>
<feature type="compositionally biased region" description="Basic and acidic residues" evidence="2">
    <location>
        <begin position="572"/>
        <end position="599"/>
    </location>
</feature>
<accession>A0A9W7SKP0</accession>
<sequence length="681" mass="76063">MQRNGKPTDLTLKLRTNDTTNRKSAPNNSPINVDLSSFGGEFGISSDGSSAQRQQQYNFASLPPPPSSPPLSPKHNGDSSRSFLSNLKSRKGAEQRDHIRHVREDNAEHRPGSSSMSKIYHLRKNGSTPELSLVGSADNVGKTAGDASSSSQSDRPHPSPHASEDSVSKRKEKPFRNPLTRNKSLRRDSHSKSRPETKHENDSANDLPANTAPANDHWSASDDMRFLKAGKGEKEKRGKSAERVPVERNEESVLELRPATNRKKEKGESSGFMSGSKNVMSKATKGGGNFLTRLGKIGRSTSTNEKDIPDSEYVLKVINLPLVEQTRITRISKDLNSCRDKTEYWMPALPWRAIDYLNLNCESEGLYRVPGGHAQIKHWQRRFDTEFDIDLLDEKDLYDPNEIGSMLKKWLTDLPTEMMPVHLQSQLALALEKENPDFKLVGQAAPQKLRDALSELPPFNYYLLFAVTCHLSLLLSNKDKNKMDLHNLSVCIGPCLKLERWLFNYLVGDWRHCWQGCYTEKQYLEAEKAHEQGLTYQPHSTSGANSASNSTHNLVGGDERPVHSSGSSKPASRYDDTRSIHSQDHEPPRSRKESRKPETYRPAGSRENSGTHSRRSPLELPSDNKRPSTSEGKDVESATGGSSRPVVQRQYSHGRSKSDAVTTPVTTTYGSDHPFPMPARQ</sequence>
<evidence type="ECO:0000256" key="1">
    <source>
        <dbReference type="ARBA" id="ARBA00022468"/>
    </source>
</evidence>
<dbReference type="AlphaFoldDB" id="A0A9W7SKP0"/>
<reference evidence="4 5" key="1">
    <citation type="journal article" date="2018" name="IMA Fungus">
        <title>IMA Genome-F 10: Nine draft genome sequences of Claviceps purpurea s.lat., including C. arundinis, C. humidiphila, and C. cf. spartinae, pseudomolecules for the pitch canker pathogen Fusarium circinatum, draft genome of Davidsoniella eucalypti, Grosmannia galeiformis, Quambalaria eucalypti, and Teratosphaeria destructans.</title>
        <authorList>
            <person name="Wingfield B.D."/>
            <person name="Liu M."/>
            <person name="Nguyen H.D."/>
            <person name="Lane F.A."/>
            <person name="Morgan S.W."/>
            <person name="De Vos L."/>
            <person name="Wilken P.M."/>
            <person name="Duong T.A."/>
            <person name="Aylward J."/>
            <person name="Coetzee M.P."/>
            <person name="Dadej K."/>
            <person name="De Beer Z.W."/>
            <person name="Findlay W."/>
            <person name="Havenga M."/>
            <person name="Kolarik M."/>
            <person name="Menzies J.G."/>
            <person name="Naidoo K."/>
            <person name="Pochopski O."/>
            <person name="Shoukouhi P."/>
            <person name="Santana Q.C."/>
            <person name="Seifert K.A."/>
            <person name="Soal N."/>
            <person name="Steenkamp E.T."/>
            <person name="Tatham C.T."/>
            <person name="van der Nest M.A."/>
            <person name="Wingfield M.J."/>
        </authorList>
    </citation>
    <scope>NUCLEOTIDE SEQUENCE [LARGE SCALE GENOMIC DNA]</scope>
    <source>
        <strain evidence="4">CMW44962</strain>
    </source>
</reference>
<dbReference type="PANTHER" id="PTHR23176:SF125">
    <property type="entry name" value="GTPASE ACTIVATOR (BEM2), PUTATIVE (AFU_ORTHOLOGUE AFUA_7G04450)-RELATED"/>
    <property type="match status" value="1"/>
</dbReference>
<gene>
    <name evidence="4" type="ORF">Tdes44962_MAKER05337</name>
</gene>